<evidence type="ECO:0000256" key="2">
    <source>
        <dbReference type="ARBA" id="ARBA00022448"/>
    </source>
</evidence>
<feature type="transmembrane region" description="Helical" evidence="9">
    <location>
        <begin position="89"/>
        <end position="110"/>
    </location>
</feature>
<keyword evidence="7" id="KW-0406">Ion transport</keyword>
<feature type="transmembrane region" description="Helical" evidence="9">
    <location>
        <begin position="294"/>
        <end position="314"/>
    </location>
</feature>
<feature type="domain" description="Cation/H+ exchanger transmembrane" evidence="10">
    <location>
        <begin position="12"/>
        <end position="371"/>
    </location>
</feature>
<evidence type="ECO:0000256" key="1">
    <source>
        <dbReference type="ARBA" id="ARBA00004651"/>
    </source>
</evidence>
<evidence type="ECO:0000256" key="8">
    <source>
        <dbReference type="ARBA" id="ARBA00023136"/>
    </source>
</evidence>
<keyword evidence="3" id="KW-0050">Antiport</keyword>
<dbReference type="GO" id="GO:1902600">
    <property type="term" value="P:proton transmembrane transport"/>
    <property type="evidence" value="ECO:0007669"/>
    <property type="project" value="InterPro"/>
</dbReference>
<gene>
    <name evidence="11" type="ORF">ISU10_04955</name>
</gene>
<evidence type="ECO:0000256" key="3">
    <source>
        <dbReference type="ARBA" id="ARBA00022449"/>
    </source>
</evidence>
<dbReference type="EMBL" id="JADKPO010000005">
    <property type="protein sequence ID" value="MBF4767110.1"/>
    <property type="molecule type" value="Genomic_DNA"/>
</dbReference>
<evidence type="ECO:0000256" key="9">
    <source>
        <dbReference type="SAM" id="Phobius"/>
    </source>
</evidence>
<dbReference type="GO" id="GO:0005886">
    <property type="term" value="C:plasma membrane"/>
    <property type="evidence" value="ECO:0007669"/>
    <property type="project" value="UniProtKB-SubCell"/>
</dbReference>
<evidence type="ECO:0000313" key="11">
    <source>
        <dbReference type="EMBL" id="MBF4767110.1"/>
    </source>
</evidence>
<keyword evidence="5 9" id="KW-0812">Transmembrane</keyword>
<dbReference type="PANTHER" id="PTHR32507">
    <property type="entry name" value="NA(+)/H(+) ANTIPORTER 1"/>
    <property type="match status" value="1"/>
</dbReference>
<evidence type="ECO:0000256" key="4">
    <source>
        <dbReference type="ARBA" id="ARBA00022475"/>
    </source>
</evidence>
<reference evidence="11" key="1">
    <citation type="submission" date="2020-11" db="EMBL/GenBank/DDBJ databases">
        <title>Nocardioides cynanchi sp. nov., isolated from soil of rhizosphere of Cynanchum wilfordii.</title>
        <authorList>
            <person name="Lee J.-S."/>
            <person name="Suh M.K."/>
            <person name="Kim J.-S."/>
        </authorList>
    </citation>
    <scope>NUCLEOTIDE SEQUENCE</scope>
    <source>
        <strain evidence="11">KCTC 19276</strain>
    </source>
</reference>
<keyword evidence="4" id="KW-1003">Cell membrane</keyword>
<comment type="caution">
    <text evidence="11">The sequence shown here is derived from an EMBL/GenBank/DDBJ whole genome shotgun (WGS) entry which is preliminary data.</text>
</comment>
<keyword evidence="8 9" id="KW-0472">Membrane</keyword>
<evidence type="ECO:0000259" key="10">
    <source>
        <dbReference type="Pfam" id="PF00999"/>
    </source>
</evidence>
<dbReference type="AlphaFoldDB" id="A0A930VNK4"/>
<evidence type="ECO:0000256" key="5">
    <source>
        <dbReference type="ARBA" id="ARBA00022692"/>
    </source>
</evidence>
<keyword evidence="2" id="KW-0813">Transport</keyword>
<comment type="subcellular location">
    <subcellularLocation>
        <location evidence="1">Cell membrane</location>
        <topology evidence="1">Multi-pass membrane protein</topology>
    </subcellularLocation>
</comment>
<dbReference type="GO" id="GO:0015297">
    <property type="term" value="F:antiporter activity"/>
    <property type="evidence" value="ECO:0007669"/>
    <property type="project" value="UniProtKB-KW"/>
</dbReference>
<feature type="transmembrane region" description="Helical" evidence="9">
    <location>
        <begin position="268"/>
        <end position="287"/>
    </location>
</feature>
<accession>A0A930VNK4</accession>
<keyword evidence="12" id="KW-1185">Reference proteome</keyword>
<dbReference type="PANTHER" id="PTHR32507:SF8">
    <property type="entry name" value="CNH1P"/>
    <property type="match status" value="1"/>
</dbReference>
<evidence type="ECO:0000256" key="6">
    <source>
        <dbReference type="ARBA" id="ARBA00022989"/>
    </source>
</evidence>
<evidence type="ECO:0000313" key="12">
    <source>
        <dbReference type="Proteomes" id="UP000660668"/>
    </source>
</evidence>
<dbReference type="Gene3D" id="1.20.1530.20">
    <property type="match status" value="1"/>
</dbReference>
<sequence length="401" mass="42453">MLLVCFSALLVAAVLLSELANRTVLSTAVLFLVGGFLLGPGVFDVLEVRSGDPAVSVLAELALFSVLYSDGMRVGLRDLRQAWRLPGRALVLGLPLTLVITAALAHWVAGLPWLESLLLGAVLSPTDPVFAAAIVGRKEVPPRLRSLLNVESGVNDGLALPIVLVVLASAGGTDASGWGLTWELVLGLAIGIVVPWVVLRLERLSFLASVRHLQPLLPAALGLLVLGLCLTTHANLFLAAFAAGATVATLSEEFRHEFEQLGELIAEQLKLVAVMVFAALMTPTFLIEEISWTGWVFAALALVLARPAALWLAFLGSGLGRREQAAAMWFGPKGFASVVYGLIVLESGIDLADELFHLTALTVSLSILAHSSTDVLVARQFVTEDIVDHPPDSGSPRPAPD</sequence>
<dbReference type="InterPro" id="IPR038770">
    <property type="entry name" value="Na+/solute_symporter_sf"/>
</dbReference>
<organism evidence="11 12">
    <name type="scientific">Nocardioides agariphilus</name>
    <dbReference type="NCBI Taxonomy" id="433664"/>
    <lineage>
        <taxon>Bacteria</taxon>
        <taxon>Bacillati</taxon>
        <taxon>Actinomycetota</taxon>
        <taxon>Actinomycetes</taxon>
        <taxon>Propionibacteriales</taxon>
        <taxon>Nocardioidaceae</taxon>
        <taxon>Nocardioides</taxon>
    </lineage>
</organism>
<name>A0A930VNK4_9ACTN</name>
<dbReference type="InterPro" id="IPR006153">
    <property type="entry name" value="Cation/H_exchanger_TM"/>
</dbReference>
<protein>
    <submittedName>
        <fullName evidence="11">Cation:proton antiporter</fullName>
    </submittedName>
</protein>
<dbReference type="Proteomes" id="UP000660668">
    <property type="component" value="Unassembled WGS sequence"/>
</dbReference>
<evidence type="ECO:0000256" key="7">
    <source>
        <dbReference type="ARBA" id="ARBA00023065"/>
    </source>
</evidence>
<keyword evidence="6 9" id="KW-1133">Transmembrane helix</keyword>
<proteinExistence type="predicted"/>
<feature type="transmembrane region" description="Helical" evidence="9">
    <location>
        <begin position="180"/>
        <end position="199"/>
    </location>
</feature>
<dbReference type="Pfam" id="PF00999">
    <property type="entry name" value="Na_H_Exchanger"/>
    <property type="match status" value="1"/>
</dbReference>
<feature type="transmembrane region" description="Helical" evidence="9">
    <location>
        <begin position="220"/>
        <end position="248"/>
    </location>
</feature>
<feature type="transmembrane region" description="Helical" evidence="9">
    <location>
        <begin position="326"/>
        <end position="345"/>
    </location>
</feature>